<protein>
    <recommendedName>
        <fullName evidence="4">Dolichol-phosphate mannosyltransferase subunit 3</fullName>
    </recommendedName>
</protein>
<comment type="caution">
    <text evidence="2">The sequence shown here is derived from an EMBL/GenBank/DDBJ whole genome shotgun (WGS) entry which is preliminary data.</text>
</comment>
<feature type="non-terminal residue" evidence="2">
    <location>
        <position position="57"/>
    </location>
</feature>
<evidence type="ECO:0008006" key="4">
    <source>
        <dbReference type="Google" id="ProtNLM"/>
    </source>
</evidence>
<keyword evidence="3" id="KW-1185">Reference proteome</keyword>
<proteinExistence type="predicted"/>
<evidence type="ECO:0000313" key="3">
    <source>
        <dbReference type="Proteomes" id="UP001189429"/>
    </source>
</evidence>
<feature type="transmembrane region" description="Helical" evidence="1">
    <location>
        <begin position="12"/>
        <end position="29"/>
    </location>
</feature>
<keyword evidence="1" id="KW-0812">Transmembrane</keyword>
<sequence>AQLYVPLVPLLYFVWVLVLVVLGTFDLPCRDVEGDSERALFAKHKCYCDDNEATKTA</sequence>
<accession>A0ABN9RYA2</accession>
<keyword evidence="1" id="KW-1133">Transmembrane helix</keyword>
<gene>
    <name evidence="2" type="ORF">PCOR1329_LOCUS23828</name>
</gene>
<name>A0ABN9RYA2_9DINO</name>
<dbReference type="EMBL" id="CAUYUJ010008115">
    <property type="protein sequence ID" value="CAK0822934.1"/>
    <property type="molecule type" value="Genomic_DNA"/>
</dbReference>
<organism evidence="2 3">
    <name type="scientific">Prorocentrum cordatum</name>
    <dbReference type="NCBI Taxonomy" id="2364126"/>
    <lineage>
        <taxon>Eukaryota</taxon>
        <taxon>Sar</taxon>
        <taxon>Alveolata</taxon>
        <taxon>Dinophyceae</taxon>
        <taxon>Prorocentrales</taxon>
        <taxon>Prorocentraceae</taxon>
        <taxon>Prorocentrum</taxon>
    </lineage>
</organism>
<evidence type="ECO:0000313" key="2">
    <source>
        <dbReference type="EMBL" id="CAK0822934.1"/>
    </source>
</evidence>
<dbReference type="Proteomes" id="UP001189429">
    <property type="component" value="Unassembled WGS sequence"/>
</dbReference>
<feature type="non-terminal residue" evidence="2">
    <location>
        <position position="1"/>
    </location>
</feature>
<reference evidence="2" key="1">
    <citation type="submission" date="2023-10" db="EMBL/GenBank/DDBJ databases">
        <authorList>
            <person name="Chen Y."/>
            <person name="Shah S."/>
            <person name="Dougan E. K."/>
            <person name="Thang M."/>
            <person name="Chan C."/>
        </authorList>
    </citation>
    <scope>NUCLEOTIDE SEQUENCE [LARGE SCALE GENOMIC DNA]</scope>
</reference>
<keyword evidence="1" id="KW-0472">Membrane</keyword>
<evidence type="ECO:0000256" key="1">
    <source>
        <dbReference type="SAM" id="Phobius"/>
    </source>
</evidence>